<reference evidence="3" key="1">
    <citation type="submission" date="2022-11" db="UniProtKB">
        <authorList>
            <consortium name="WormBaseParasite"/>
        </authorList>
    </citation>
    <scope>IDENTIFICATION</scope>
</reference>
<dbReference type="AlphaFoldDB" id="A0A914ZF62"/>
<keyword evidence="2" id="KW-1185">Reference proteome</keyword>
<organism evidence="2 3">
    <name type="scientific">Panagrolaimus superbus</name>
    <dbReference type="NCBI Taxonomy" id="310955"/>
    <lineage>
        <taxon>Eukaryota</taxon>
        <taxon>Metazoa</taxon>
        <taxon>Ecdysozoa</taxon>
        <taxon>Nematoda</taxon>
        <taxon>Chromadorea</taxon>
        <taxon>Rhabditida</taxon>
        <taxon>Tylenchina</taxon>
        <taxon>Panagrolaimomorpha</taxon>
        <taxon>Panagrolaimoidea</taxon>
        <taxon>Panagrolaimidae</taxon>
        <taxon>Panagrolaimus</taxon>
    </lineage>
</organism>
<evidence type="ECO:0000313" key="3">
    <source>
        <dbReference type="WBParaSite" id="PSU_v2.g8917.t1"/>
    </source>
</evidence>
<proteinExistence type="predicted"/>
<protein>
    <submittedName>
        <fullName evidence="3">Uncharacterized protein</fullName>
    </submittedName>
</protein>
<sequence>MSTVITTEEETAVNSQTAQNEVIQNPQHSPPSASTSTSSAIVQSFDSVFDEFLNKFLDTDPSQLDDHKIRAFTLKIPKTYFVLEDRFPTIFKVLFKIKEVENKAVYNDTLALIEKCFYLLDYNKFLVQFWNCDEFKVRDLGPLGYSFTDGRHRCDFSDVQPHDDVTTKNVKAIEVAWSMLLDVEATVDFLINTFINDRAMSIYFAIILRRFKCLGDYKIKLDNKEVPLFIYSFRKAHHRAITTGHLLQTTFSCLVTVTWTPKSSLFGWSLMKPNDALLEIMKNVILDDERLPKYMVALQRLFKPIDNFWCNIEWNSNSNDFDNPSIFLFHLIKFFHDKNSIEFNDEVFCIFDSFKKSLNYRGIRIQNFEMFEEEIFHLNWPFAYCILDYLEVQHFKHHISESIFKSLPPAIASEKYISIEDPEPTLEKALTEIMEVFFLCRTSRAIPDTFYKNLLSTYEYPKSVIDTIAKCIVQAYKNLKNSIIIKIDVKFVDFLSRICEFCFDVKVFEQFSCMVEMNTDLIHQSIHLIIIGRVIRIFLEEKFSSEMKKPTFSDMNFFVHDLFKAFVTKVHSKFGELRIAYKQFWPACINFLGEKVMPLR</sequence>
<accession>A0A914ZF62</accession>
<name>A0A914ZF62_9BILA</name>
<evidence type="ECO:0000256" key="1">
    <source>
        <dbReference type="SAM" id="MobiDB-lite"/>
    </source>
</evidence>
<dbReference type="WBParaSite" id="PSU_v2.g8917.t1">
    <property type="protein sequence ID" value="PSU_v2.g8917.t1"/>
    <property type="gene ID" value="PSU_v2.g8917"/>
</dbReference>
<feature type="region of interest" description="Disordered" evidence="1">
    <location>
        <begin position="1"/>
        <end position="37"/>
    </location>
</feature>
<feature type="compositionally biased region" description="Polar residues" evidence="1">
    <location>
        <begin position="1"/>
        <end position="27"/>
    </location>
</feature>
<dbReference type="Proteomes" id="UP000887577">
    <property type="component" value="Unplaced"/>
</dbReference>
<evidence type="ECO:0000313" key="2">
    <source>
        <dbReference type="Proteomes" id="UP000887577"/>
    </source>
</evidence>